<keyword evidence="2" id="KW-1185">Reference proteome</keyword>
<comment type="caution">
    <text evidence="1">The sequence shown here is derived from an EMBL/GenBank/DDBJ whole genome shotgun (WGS) entry which is preliminary data.</text>
</comment>
<organism evidence="1 2">
    <name type="scientific">Mugilogobius chulae</name>
    <name type="common">yellowstripe goby</name>
    <dbReference type="NCBI Taxonomy" id="88201"/>
    <lineage>
        <taxon>Eukaryota</taxon>
        <taxon>Metazoa</taxon>
        <taxon>Chordata</taxon>
        <taxon>Craniata</taxon>
        <taxon>Vertebrata</taxon>
        <taxon>Euteleostomi</taxon>
        <taxon>Actinopterygii</taxon>
        <taxon>Neopterygii</taxon>
        <taxon>Teleostei</taxon>
        <taxon>Neoteleostei</taxon>
        <taxon>Acanthomorphata</taxon>
        <taxon>Gobiaria</taxon>
        <taxon>Gobiiformes</taxon>
        <taxon>Gobioidei</taxon>
        <taxon>Gobiidae</taxon>
        <taxon>Gobionellinae</taxon>
        <taxon>Mugilogobius</taxon>
    </lineage>
</organism>
<dbReference type="PANTHER" id="PTHR22796:SF6">
    <property type="entry name" value="INTERFERON-INDUCED VERY LARGE GTPASE 1-RELATED"/>
    <property type="match status" value="1"/>
</dbReference>
<sequence length="295" mass="34372">MTEIVINQSALTMAGELRSNVPAFKQNRLNLEKHLLKSLAIKRDFGRYKTYISTPRRYTEIFIKEEVDKLLHTEYKENAMIPSSRIFQTSKNRYTKLFVKLQRKLKLRTETPPICTNTVKDHKLAKDGGMDHSVPFHRSPSVNGFHHRGTKQMYLSFCTTEVSGNGCFYIRDSDIRVPFKSYRDAGPPANTWSIVPDQQPLSYWQWVVCTFEKQLEQNYNLKYEGLGEIPKEWRKIRLKEAKRNLDENTNRQSKGGNPLIYSVVQVIFNLMKVVSEMYLIWVLSDSQSSNVFCLA</sequence>
<dbReference type="PANTHER" id="PTHR22796">
    <property type="entry name" value="URG4-RELATED"/>
    <property type="match status" value="1"/>
</dbReference>
<evidence type="ECO:0000313" key="2">
    <source>
        <dbReference type="Proteomes" id="UP001460270"/>
    </source>
</evidence>
<dbReference type="EMBL" id="JBBPFD010000018">
    <property type="protein sequence ID" value="KAK7888752.1"/>
    <property type="molecule type" value="Genomic_DNA"/>
</dbReference>
<proteinExistence type="predicted"/>
<gene>
    <name evidence="1" type="ORF">WMY93_024312</name>
</gene>
<dbReference type="Proteomes" id="UP001460270">
    <property type="component" value="Unassembled WGS sequence"/>
</dbReference>
<name>A0AAW0N3S2_9GOBI</name>
<reference evidence="2" key="1">
    <citation type="submission" date="2024-04" db="EMBL/GenBank/DDBJ databases">
        <title>Salinicola lusitanus LLJ914,a marine bacterium isolated from the Okinawa Trough.</title>
        <authorList>
            <person name="Li J."/>
        </authorList>
    </citation>
    <scope>NUCLEOTIDE SEQUENCE [LARGE SCALE GENOMIC DNA]</scope>
</reference>
<dbReference type="AlphaFoldDB" id="A0AAW0N3S2"/>
<accession>A0AAW0N3S2</accession>
<evidence type="ECO:0000313" key="1">
    <source>
        <dbReference type="EMBL" id="KAK7888752.1"/>
    </source>
</evidence>
<protein>
    <submittedName>
        <fullName evidence="1">Uncharacterized protein</fullName>
    </submittedName>
</protein>